<protein>
    <submittedName>
        <fullName evidence="2">Uncharacterized protein</fullName>
    </submittedName>
</protein>
<evidence type="ECO:0000313" key="2">
    <source>
        <dbReference type="EnsemblMetazoa" id="GPPI048547-PA"/>
    </source>
</evidence>
<organism evidence="2 3">
    <name type="scientific">Glossina palpalis gambiensis</name>
    <dbReference type="NCBI Taxonomy" id="67801"/>
    <lineage>
        <taxon>Eukaryota</taxon>
        <taxon>Metazoa</taxon>
        <taxon>Ecdysozoa</taxon>
        <taxon>Arthropoda</taxon>
        <taxon>Hexapoda</taxon>
        <taxon>Insecta</taxon>
        <taxon>Pterygota</taxon>
        <taxon>Neoptera</taxon>
        <taxon>Endopterygota</taxon>
        <taxon>Diptera</taxon>
        <taxon>Brachycera</taxon>
        <taxon>Muscomorpha</taxon>
        <taxon>Hippoboscoidea</taxon>
        <taxon>Glossinidae</taxon>
        <taxon>Glossina</taxon>
    </lineage>
</organism>
<reference evidence="3" key="1">
    <citation type="submission" date="2015-01" db="EMBL/GenBank/DDBJ databases">
        <authorList>
            <person name="Aksoy S."/>
            <person name="Warren W."/>
            <person name="Wilson R.K."/>
        </authorList>
    </citation>
    <scope>NUCLEOTIDE SEQUENCE [LARGE SCALE GENOMIC DNA]</scope>
    <source>
        <strain evidence="3">IAEA</strain>
    </source>
</reference>
<proteinExistence type="predicted"/>
<keyword evidence="3" id="KW-1185">Reference proteome</keyword>
<dbReference type="Proteomes" id="UP000092460">
    <property type="component" value="Unassembled WGS sequence"/>
</dbReference>
<dbReference type="EnsemblMetazoa" id="GPPI048547-RA">
    <property type="protein sequence ID" value="GPPI048547-PA"/>
    <property type="gene ID" value="GPPI048547"/>
</dbReference>
<dbReference type="EMBL" id="JXJN01025237">
    <property type="status" value="NOT_ANNOTATED_CDS"/>
    <property type="molecule type" value="Genomic_DNA"/>
</dbReference>
<evidence type="ECO:0000313" key="3">
    <source>
        <dbReference type="Proteomes" id="UP000092460"/>
    </source>
</evidence>
<feature type="region of interest" description="Disordered" evidence="1">
    <location>
        <begin position="164"/>
        <end position="184"/>
    </location>
</feature>
<dbReference type="VEuPathDB" id="VectorBase:GPPI048547"/>
<evidence type="ECO:0000256" key="1">
    <source>
        <dbReference type="SAM" id="MobiDB-lite"/>
    </source>
</evidence>
<sequence length="184" mass="20858">MPRDYGDFYPLPVNHAQTSRPPLKAKYVLFCKKKNKSYLTFFKSSLGPTPLKRRICGEFTAPPLTITSFLTKILRILPYWSITSTPNTVLVFGCIRTLVTVVFNKICKLLRCRAGRKKERAELQRIPFREKIFIVGFMSSSLTGYKSVARAEPASKTFHCGISDKREATTEPAEPPPTTIKSYS</sequence>
<accession>A0A1B0C417</accession>
<name>A0A1B0C417_9MUSC</name>
<dbReference type="EMBL" id="JXJN01025238">
    <property type="status" value="NOT_ANNOTATED_CDS"/>
    <property type="molecule type" value="Genomic_DNA"/>
</dbReference>
<dbReference type="AlphaFoldDB" id="A0A1B0C417"/>
<reference evidence="2" key="2">
    <citation type="submission" date="2020-05" db="UniProtKB">
        <authorList>
            <consortium name="EnsemblMetazoa"/>
        </authorList>
    </citation>
    <scope>IDENTIFICATION</scope>
    <source>
        <strain evidence="2">IAEA</strain>
    </source>
</reference>